<evidence type="ECO:0000313" key="1">
    <source>
        <dbReference type="EMBL" id="STQ79126.1"/>
    </source>
</evidence>
<organism evidence="1 2">
    <name type="scientific">Hafnia alvei</name>
    <dbReference type="NCBI Taxonomy" id="569"/>
    <lineage>
        <taxon>Bacteria</taxon>
        <taxon>Pseudomonadati</taxon>
        <taxon>Pseudomonadota</taxon>
        <taxon>Gammaproteobacteria</taxon>
        <taxon>Enterobacterales</taxon>
        <taxon>Hafniaceae</taxon>
        <taxon>Hafnia</taxon>
    </lineage>
</organism>
<sequence length="88" mass="9969">MLGNLGYGIDFLHCAGSGEPVSDEMTYRYREEKGFIASLLVDQLSFTGRDLKALAERRFPDPLTLRAAKTFYAYGAETLFRWKTAKKP</sequence>
<dbReference type="EMBL" id="UGHP01000001">
    <property type="protein sequence ID" value="STQ79126.1"/>
    <property type="molecule type" value="Genomic_DNA"/>
</dbReference>
<dbReference type="Gene3D" id="1.20.1440.120">
    <property type="entry name" value="Recombination protein O, C-terminal domain"/>
    <property type="match status" value="1"/>
</dbReference>
<dbReference type="InterPro" id="IPR042242">
    <property type="entry name" value="RecO_C"/>
</dbReference>
<dbReference type="AlphaFoldDB" id="A0A377PFJ6"/>
<reference evidence="1 2" key="1">
    <citation type="submission" date="2018-06" db="EMBL/GenBank/DDBJ databases">
        <authorList>
            <consortium name="Pathogen Informatics"/>
            <person name="Doyle S."/>
        </authorList>
    </citation>
    <scope>NUCLEOTIDE SEQUENCE [LARGE SCALE GENOMIC DNA]</scope>
    <source>
        <strain evidence="1 2">NCTC8105</strain>
    </source>
</reference>
<dbReference type="Proteomes" id="UP000254821">
    <property type="component" value="Unassembled WGS sequence"/>
</dbReference>
<proteinExistence type="predicted"/>
<accession>A0A377PFJ6</accession>
<gene>
    <name evidence="1" type="primary">recO_2</name>
    <name evidence="1" type="ORF">NCTC8105_01187</name>
</gene>
<protein>
    <submittedName>
        <fullName evidence="1">Recombination protein O</fullName>
    </submittedName>
</protein>
<name>A0A377PFJ6_HAFAL</name>
<evidence type="ECO:0000313" key="2">
    <source>
        <dbReference type="Proteomes" id="UP000254821"/>
    </source>
</evidence>